<comment type="similarity">
    <text evidence="3 14">Belongs to the Nth/MutY family.</text>
</comment>
<dbReference type="SUPFAM" id="SSF48150">
    <property type="entry name" value="DNA-glycosylase"/>
    <property type="match status" value="1"/>
</dbReference>
<dbReference type="EC" id="3.2.2.31" evidence="4 14"/>
<dbReference type="PANTHER" id="PTHR42944">
    <property type="entry name" value="ADENINE DNA GLYCOSYLASE"/>
    <property type="match status" value="1"/>
</dbReference>
<evidence type="ECO:0000256" key="13">
    <source>
        <dbReference type="ARBA" id="ARBA00023295"/>
    </source>
</evidence>
<keyword evidence="9" id="KW-0378">Hydrolase</keyword>
<evidence type="ECO:0000256" key="3">
    <source>
        <dbReference type="ARBA" id="ARBA00008343"/>
    </source>
</evidence>
<gene>
    <name evidence="16" type="primary">mutY</name>
    <name evidence="16" type="ORF">JI741_11435</name>
</gene>
<feature type="domain" description="HhH-GPD" evidence="15">
    <location>
        <begin position="38"/>
        <end position="189"/>
    </location>
</feature>
<keyword evidence="6" id="KW-0004">4Fe-4S</keyword>
<evidence type="ECO:0000256" key="14">
    <source>
        <dbReference type="RuleBase" id="RU365096"/>
    </source>
</evidence>
<comment type="function">
    <text evidence="2">Adenine glycosylase active on G-A mispairs. MutY also corrects error-prone DNA synthesis past GO lesions which are due to the oxidatively damaged form of guanine: 7,8-dihydro-8-oxoguanine (8-oxo-dGTP).</text>
</comment>
<dbReference type="InterPro" id="IPR015797">
    <property type="entry name" value="NUDIX_hydrolase-like_dom_sf"/>
</dbReference>
<dbReference type="PANTHER" id="PTHR42944:SF1">
    <property type="entry name" value="ADENINE DNA GLYCOSYLASE"/>
    <property type="match status" value="1"/>
</dbReference>
<accession>A0ABS1KQT7</accession>
<sequence length="354" mass="40226">MDKRYFSDKVVKWYEENKRDLPWRQTKDPYKVWLSEIILQQTRVIQGLPYYLRFTEKFPTVHALAAAAEQDVLRLWQGLGYYTRARNLHKCAQEVVNTFGGHFPDNFEDLKKLRGIGDYTAAAIASFSFREPVAVVDGNVFRVLARVFGIEKEINSPEGKKIFTQLANELISKKHPDVFNQAIMEFGALFCTPKNPDCPACIFRTSCFAAQHGLQAQLPVKAKAKAARKRYFYYVVMQKGKSLLMKKREAKDIWHGLFDFYLIEKTKAVKTEKLLAELSASGVATLDASEADTSTVYKHVLSHQIIFARFIVVAASASQAVAGEPGLKFYSLKKIADLPKPVLISRFLADRQLL</sequence>
<dbReference type="InterPro" id="IPR029119">
    <property type="entry name" value="MutY_C"/>
</dbReference>
<evidence type="ECO:0000256" key="10">
    <source>
        <dbReference type="ARBA" id="ARBA00023004"/>
    </source>
</evidence>
<evidence type="ECO:0000256" key="7">
    <source>
        <dbReference type="ARBA" id="ARBA00022723"/>
    </source>
</evidence>
<dbReference type="RefSeq" id="WP_202009380.1">
    <property type="nucleotide sequence ID" value="NZ_JAERRB010000003.1"/>
</dbReference>
<comment type="cofactor">
    <cofactor evidence="14">
        <name>[4Fe-4S] cluster</name>
        <dbReference type="ChEBI" id="CHEBI:49883"/>
    </cofactor>
    <text evidence="14">Binds 1 [4Fe-4S] cluster.</text>
</comment>
<evidence type="ECO:0000313" key="16">
    <source>
        <dbReference type="EMBL" id="MBL0741835.1"/>
    </source>
</evidence>
<dbReference type="Proteomes" id="UP000613030">
    <property type="component" value="Unassembled WGS sequence"/>
</dbReference>
<dbReference type="EMBL" id="JAERRB010000003">
    <property type="protein sequence ID" value="MBL0741835.1"/>
    <property type="molecule type" value="Genomic_DNA"/>
</dbReference>
<dbReference type="InterPro" id="IPR044298">
    <property type="entry name" value="MIG/MutY"/>
</dbReference>
<evidence type="ECO:0000256" key="11">
    <source>
        <dbReference type="ARBA" id="ARBA00023014"/>
    </source>
</evidence>
<dbReference type="InterPro" id="IPR003265">
    <property type="entry name" value="HhH-GPD_domain"/>
</dbReference>
<dbReference type="InterPro" id="IPR023170">
    <property type="entry name" value="HhH_base_excis_C"/>
</dbReference>
<evidence type="ECO:0000256" key="8">
    <source>
        <dbReference type="ARBA" id="ARBA00022763"/>
    </source>
</evidence>
<evidence type="ECO:0000256" key="1">
    <source>
        <dbReference type="ARBA" id="ARBA00000843"/>
    </source>
</evidence>
<proteinExistence type="inferred from homology"/>
<keyword evidence="13 14" id="KW-0326">Glycosidase</keyword>
<reference evidence="16 17" key="1">
    <citation type="submission" date="2021-01" db="EMBL/GenBank/DDBJ databases">
        <title>Chryseolinea sp. Jin1 Genome sequencing and assembly.</title>
        <authorList>
            <person name="Kim I."/>
        </authorList>
    </citation>
    <scope>NUCLEOTIDE SEQUENCE [LARGE SCALE GENOMIC DNA]</scope>
    <source>
        <strain evidence="16 17">Jin1</strain>
    </source>
</reference>
<keyword evidence="7" id="KW-0479">Metal-binding</keyword>
<evidence type="ECO:0000256" key="6">
    <source>
        <dbReference type="ARBA" id="ARBA00022485"/>
    </source>
</evidence>
<evidence type="ECO:0000256" key="12">
    <source>
        <dbReference type="ARBA" id="ARBA00023204"/>
    </source>
</evidence>
<dbReference type="Pfam" id="PF14815">
    <property type="entry name" value="NUDIX_4"/>
    <property type="match status" value="1"/>
</dbReference>
<dbReference type="NCBIfam" id="TIGR01084">
    <property type="entry name" value="mutY"/>
    <property type="match status" value="1"/>
</dbReference>
<protein>
    <recommendedName>
        <fullName evidence="5 14">Adenine DNA glycosylase</fullName>
        <ecNumber evidence="4 14">3.2.2.31</ecNumber>
    </recommendedName>
</protein>
<dbReference type="Pfam" id="PF00633">
    <property type="entry name" value="HHH"/>
    <property type="match status" value="1"/>
</dbReference>
<dbReference type="SUPFAM" id="SSF55811">
    <property type="entry name" value="Nudix"/>
    <property type="match status" value="1"/>
</dbReference>
<dbReference type="SMART" id="SM00478">
    <property type="entry name" value="ENDO3c"/>
    <property type="match status" value="1"/>
</dbReference>
<dbReference type="CDD" id="cd03431">
    <property type="entry name" value="NUDIX_DNA_Glycosylase_C-MutY"/>
    <property type="match status" value="1"/>
</dbReference>
<comment type="caution">
    <text evidence="16">The sequence shown here is derived from an EMBL/GenBank/DDBJ whole genome shotgun (WGS) entry which is preliminary data.</text>
</comment>
<comment type="catalytic activity">
    <reaction evidence="1 14">
        <text>Hydrolyzes free adenine bases from 7,8-dihydro-8-oxoguanine:adenine mismatched double-stranded DNA, leaving an apurinic site.</text>
        <dbReference type="EC" id="3.2.2.31"/>
    </reaction>
</comment>
<keyword evidence="8 14" id="KW-0227">DNA damage</keyword>
<evidence type="ECO:0000256" key="9">
    <source>
        <dbReference type="ARBA" id="ARBA00022801"/>
    </source>
</evidence>
<organism evidence="16 17">
    <name type="scientific">Chryseolinea lacunae</name>
    <dbReference type="NCBI Taxonomy" id="2801331"/>
    <lineage>
        <taxon>Bacteria</taxon>
        <taxon>Pseudomonadati</taxon>
        <taxon>Bacteroidota</taxon>
        <taxon>Cytophagia</taxon>
        <taxon>Cytophagales</taxon>
        <taxon>Fulvivirgaceae</taxon>
        <taxon>Chryseolinea</taxon>
    </lineage>
</organism>
<evidence type="ECO:0000256" key="2">
    <source>
        <dbReference type="ARBA" id="ARBA00002933"/>
    </source>
</evidence>
<dbReference type="Gene3D" id="1.10.1670.10">
    <property type="entry name" value="Helix-hairpin-Helix base-excision DNA repair enzymes (C-terminal)"/>
    <property type="match status" value="1"/>
</dbReference>
<name>A0ABS1KQT7_9BACT</name>
<dbReference type="Pfam" id="PF00730">
    <property type="entry name" value="HhH-GPD"/>
    <property type="match status" value="1"/>
</dbReference>
<dbReference type="InterPro" id="IPR000445">
    <property type="entry name" value="HhH_motif"/>
</dbReference>
<dbReference type="Gene3D" id="1.10.340.30">
    <property type="entry name" value="Hypothetical protein, domain 2"/>
    <property type="match status" value="1"/>
</dbReference>
<keyword evidence="17" id="KW-1185">Reference proteome</keyword>
<evidence type="ECO:0000256" key="5">
    <source>
        <dbReference type="ARBA" id="ARBA00022023"/>
    </source>
</evidence>
<evidence type="ECO:0000313" key="17">
    <source>
        <dbReference type="Proteomes" id="UP000613030"/>
    </source>
</evidence>
<evidence type="ECO:0000256" key="4">
    <source>
        <dbReference type="ARBA" id="ARBA00012045"/>
    </source>
</evidence>
<evidence type="ECO:0000259" key="15">
    <source>
        <dbReference type="SMART" id="SM00478"/>
    </source>
</evidence>
<dbReference type="InterPro" id="IPR005760">
    <property type="entry name" value="A/G_AdeGlyc_MutY"/>
</dbReference>
<dbReference type="InterPro" id="IPR011257">
    <property type="entry name" value="DNA_glycosylase"/>
</dbReference>
<keyword evidence="10 14" id="KW-0408">Iron</keyword>
<keyword evidence="11" id="KW-0411">Iron-sulfur</keyword>
<keyword evidence="12" id="KW-0234">DNA repair</keyword>
<dbReference type="CDD" id="cd00056">
    <property type="entry name" value="ENDO3c"/>
    <property type="match status" value="1"/>
</dbReference>
<dbReference type="Gene3D" id="3.90.79.10">
    <property type="entry name" value="Nucleoside Triphosphate Pyrophosphohydrolase"/>
    <property type="match status" value="1"/>
</dbReference>